<keyword evidence="3" id="KW-1185">Reference proteome</keyword>
<dbReference type="AlphaFoldDB" id="A0A4R4E7W8"/>
<dbReference type="OrthoDB" id="789752at2"/>
<sequence>MKQIFPFLLLLLACSRKPQADTPAAPLSYGDSVLFLRPGTGETVVAPVSPQPGRYSAFPEGLEIDERSGVINVSRSETGLRYRVDYVSESGATASTYVVLSGVNYVDKYFNLAAGDSVLRPVYNADPARSLPAGSFDESRLAAGQGCAVATGNGSINLAKTLRDGFLGASPQNDACKEVEIAYTLNDGSSRAANKIKVKIYYYNTMADVTSEIRQTLQEREGMILRTASAPLPASATTARVTGRAKPRPPCIIIIAH</sequence>
<accession>A0A4R4E7W8</accession>
<evidence type="ECO:0008006" key="4">
    <source>
        <dbReference type="Google" id="ProtNLM"/>
    </source>
</evidence>
<protein>
    <recommendedName>
        <fullName evidence="4">Lipoprotein</fullName>
    </recommendedName>
</protein>
<dbReference type="Proteomes" id="UP000295164">
    <property type="component" value="Unassembled WGS sequence"/>
</dbReference>
<feature type="chain" id="PRO_5020260773" description="Lipoprotein" evidence="1">
    <location>
        <begin position="21"/>
        <end position="257"/>
    </location>
</feature>
<evidence type="ECO:0000313" key="2">
    <source>
        <dbReference type="EMBL" id="TCZ74930.1"/>
    </source>
</evidence>
<name>A0A4R4E7W8_9BACT</name>
<comment type="caution">
    <text evidence="2">The sequence shown here is derived from an EMBL/GenBank/DDBJ whole genome shotgun (WGS) entry which is preliminary data.</text>
</comment>
<organism evidence="2 3">
    <name type="scientific">Flaviaesturariibacter aridisoli</name>
    <dbReference type="NCBI Taxonomy" id="2545761"/>
    <lineage>
        <taxon>Bacteria</taxon>
        <taxon>Pseudomonadati</taxon>
        <taxon>Bacteroidota</taxon>
        <taxon>Chitinophagia</taxon>
        <taxon>Chitinophagales</taxon>
        <taxon>Chitinophagaceae</taxon>
        <taxon>Flaviaestuariibacter</taxon>
    </lineage>
</organism>
<evidence type="ECO:0000256" key="1">
    <source>
        <dbReference type="SAM" id="SignalP"/>
    </source>
</evidence>
<dbReference type="RefSeq" id="WP_131850285.1">
    <property type="nucleotide sequence ID" value="NZ_SKFH01000001.1"/>
</dbReference>
<reference evidence="2 3" key="1">
    <citation type="submission" date="2019-03" db="EMBL/GenBank/DDBJ databases">
        <authorList>
            <person name="Kim M.K.M."/>
        </authorList>
    </citation>
    <scope>NUCLEOTIDE SEQUENCE [LARGE SCALE GENOMIC DNA]</scope>
    <source>
        <strain evidence="2 3">17J68-15</strain>
    </source>
</reference>
<feature type="signal peptide" evidence="1">
    <location>
        <begin position="1"/>
        <end position="20"/>
    </location>
</feature>
<proteinExistence type="predicted"/>
<evidence type="ECO:0000313" key="3">
    <source>
        <dbReference type="Proteomes" id="UP000295164"/>
    </source>
</evidence>
<gene>
    <name evidence="2" type="ORF">E0486_01090</name>
</gene>
<dbReference type="EMBL" id="SKFH01000001">
    <property type="protein sequence ID" value="TCZ74930.1"/>
    <property type="molecule type" value="Genomic_DNA"/>
</dbReference>
<keyword evidence="1" id="KW-0732">Signal</keyword>